<dbReference type="SUPFAM" id="SSF52540">
    <property type="entry name" value="P-loop containing nucleoside triphosphate hydrolases"/>
    <property type="match status" value="1"/>
</dbReference>
<dbReference type="InterPro" id="IPR045055">
    <property type="entry name" value="DNA2/NAM7-like"/>
</dbReference>
<evidence type="ECO:0000256" key="4">
    <source>
        <dbReference type="ARBA" id="ARBA00022806"/>
    </source>
</evidence>
<dbReference type="FunFam" id="3.40.50.300:FF:000326">
    <property type="entry name" value="P-loop containing nucleoside triphosphate hydrolase"/>
    <property type="match status" value="1"/>
</dbReference>
<evidence type="ECO:0000256" key="5">
    <source>
        <dbReference type="ARBA" id="ARBA00022840"/>
    </source>
</evidence>
<dbReference type="GO" id="GO:0031380">
    <property type="term" value="C:nuclear RNA-directed RNA polymerase complex"/>
    <property type="evidence" value="ECO:0007669"/>
    <property type="project" value="TreeGrafter"/>
</dbReference>
<dbReference type="InterPro" id="IPR027417">
    <property type="entry name" value="P-loop_NTPase"/>
</dbReference>
<evidence type="ECO:0000256" key="3">
    <source>
        <dbReference type="ARBA" id="ARBA00022801"/>
    </source>
</evidence>
<dbReference type="InterPro" id="IPR041677">
    <property type="entry name" value="DNA2/NAM7_AAA_11"/>
</dbReference>
<dbReference type="PANTHER" id="PTHR10887:SF341">
    <property type="entry name" value="NFX1-TYPE ZINC FINGER-CONTAINING PROTEIN 1"/>
    <property type="match status" value="1"/>
</dbReference>
<keyword evidence="4" id="KW-0347">Helicase</keyword>
<dbReference type="Proteomes" id="UP000615446">
    <property type="component" value="Unassembled WGS sequence"/>
</dbReference>
<evidence type="ECO:0000259" key="9">
    <source>
        <dbReference type="Pfam" id="PF25396"/>
    </source>
</evidence>
<organism evidence="10 11">
    <name type="scientific">Rhizophagus clarus</name>
    <dbReference type="NCBI Taxonomy" id="94130"/>
    <lineage>
        <taxon>Eukaryota</taxon>
        <taxon>Fungi</taxon>
        <taxon>Fungi incertae sedis</taxon>
        <taxon>Mucoromycota</taxon>
        <taxon>Glomeromycotina</taxon>
        <taxon>Glomeromycetes</taxon>
        <taxon>Glomerales</taxon>
        <taxon>Glomeraceae</taxon>
        <taxon>Rhizophagus</taxon>
    </lineage>
</organism>
<feature type="domain" description="DNA2/NAM7 helicase-like C-terminal" evidence="8">
    <location>
        <begin position="704"/>
        <end position="892"/>
    </location>
</feature>
<evidence type="ECO:0000256" key="6">
    <source>
        <dbReference type="SAM" id="MobiDB-lite"/>
    </source>
</evidence>
<sequence length="1095" mass="126774">MSHRRGQGKKKYTGQKIDYGRDTNNKSNQRNNNTRGGGKGRGGGGRFDNRRDTLLPILKEFPDTEKKGFRAIPIIPTEKELLAPQPRDIPVNKIDGPYESLDEYLETHYELLREDCLRPLRQGIQLLREKADEIPTLRIYEKVNLVGISFASIGIIHRISFTTRHNERVKWATSKRLIPGTLVVFSKDNFESMKFGTVYNRSLDLLEKAYDLQIDVLFQFEDIEFEWSDGYVMVETTSSYFEAYRHVMNVLQELDPNTLPFKEHIIELDKEINMPEYLEIRQPTYNFKIGDEDRLFDIKGEWPTVDKIFPDLHTSQYDALKRMLTRRLALIQGPPGTGKTYVGLKAVKILLDNLPYKIVITCQTNHALDQFLLGIQKFEDNIIRLGSRSKSDRIKTYTLYNKRQEIKSSDRPLKNNEINSLFKQKEQLTRDMVKLCDDIGNPLLSWKDIEEMGCLSEQQMESLKQDDWFCSSNSNDSGVRDYIQEWLDPSISAATSKQNDLDFQISQLILQDGGNQTEDVDEVDEEDIQEAEADFHDNQFASDLQFAKLRSEKCIRSDTYVSEDTKNKYRDYEDLWEVPDEVRVALHNEWRRAKLDETCKKLKELCKKYFDVCEKIKNERIREDLFILNSARIIGMTTTAAAKYHKLLMNLEPKIMIIEEAAETLEAHIVTALTPETKHLILIGDHQQLRPNTSVHELAEENKLNVSLFERLIKPLPFSRLTEQRRMRPEIRELLKPIYEDILTDHEDVNRYPDVPGFYENLFFFDHIENEEVIKETMSRVNKFEAMMCAKFANYLVKGGMDYKKITILSMYSGQRKLIYKYLREDSRRTPDLKLIRVSSVDGFQGEENDIIILSLVRSSDINRGIGFLGTSNRVCVALSRARHGLYIFGNASQLKYKSSLWSEVLGILEKSKNCGQSIDLYCQKHSVKGIGGKMVTTRVSSYEDVPLEGGCSGNCEEKMECGHMCKSICHISSHEKMFCPEECIRKLPCGHDCVKLCNEPCGRCEEMIIVCPPCGHSMEVQCTESENFRCKEQCSKILKCGHQCKEICSSPWCTVMCHTIVCVKFPRCEHIERVKCHQAEEKKQEGCPFCLKRW</sequence>
<dbReference type="PANTHER" id="PTHR10887">
    <property type="entry name" value="DNA2/NAM7 HELICASE FAMILY"/>
    <property type="match status" value="1"/>
</dbReference>
<evidence type="ECO:0000313" key="10">
    <source>
        <dbReference type="EMBL" id="GES83508.1"/>
    </source>
</evidence>
<keyword evidence="5" id="KW-0067">ATP-binding</keyword>
<dbReference type="GO" id="GO:0004386">
    <property type="term" value="F:helicase activity"/>
    <property type="evidence" value="ECO:0007669"/>
    <property type="project" value="UniProtKB-KW"/>
</dbReference>
<comment type="similarity">
    <text evidence="1">Belongs to the DNA2/NAM7 helicase family.</text>
</comment>
<protein>
    <submittedName>
        <fullName evidence="10">NFX1-type zinc finger-containing protein 1</fullName>
    </submittedName>
</protein>
<feature type="compositionally biased region" description="Gly residues" evidence="6">
    <location>
        <begin position="35"/>
        <end position="46"/>
    </location>
</feature>
<dbReference type="Gene3D" id="3.40.50.300">
    <property type="entry name" value="P-loop containing nucleotide triphosphate hydrolases"/>
    <property type="match status" value="3"/>
</dbReference>
<dbReference type="AlphaFoldDB" id="A0A8H3QKW6"/>
<dbReference type="GO" id="GO:0005694">
    <property type="term" value="C:chromosome"/>
    <property type="evidence" value="ECO:0007669"/>
    <property type="project" value="UniProtKB-ARBA"/>
</dbReference>
<evidence type="ECO:0000313" key="11">
    <source>
        <dbReference type="Proteomes" id="UP000615446"/>
    </source>
</evidence>
<dbReference type="GO" id="GO:0005524">
    <property type="term" value="F:ATP binding"/>
    <property type="evidence" value="ECO:0007669"/>
    <property type="project" value="UniProtKB-KW"/>
</dbReference>
<gene>
    <name evidence="10" type="ORF">RCL2_001066300</name>
</gene>
<feature type="region of interest" description="Disordered" evidence="6">
    <location>
        <begin position="1"/>
        <end position="50"/>
    </location>
</feature>
<dbReference type="InterPro" id="IPR047187">
    <property type="entry name" value="SF1_C_Upf1"/>
</dbReference>
<evidence type="ECO:0000259" key="7">
    <source>
        <dbReference type="Pfam" id="PF13086"/>
    </source>
</evidence>
<feature type="compositionally biased region" description="Basic residues" evidence="6">
    <location>
        <begin position="1"/>
        <end position="13"/>
    </location>
</feature>
<evidence type="ECO:0000256" key="1">
    <source>
        <dbReference type="ARBA" id="ARBA00007913"/>
    </source>
</evidence>
<dbReference type="Pfam" id="PF13087">
    <property type="entry name" value="AAA_12"/>
    <property type="match status" value="1"/>
</dbReference>
<dbReference type="GO" id="GO:0031048">
    <property type="term" value="P:regulatory ncRNA-mediated heterochromatin formation"/>
    <property type="evidence" value="ECO:0007669"/>
    <property type="project" value="TreeGrafter"/>
</dbReference>
<dbReference type="InterPro" id="IPR057373">
    <property type="entry name" value="ZNFX1"/>
</dbReference>
<feature type="domain" description="DNA2/NAM7 helicase helicase" evidence="7">
    <location>
        <begin position="312"/>
        <end position="691"/>
    </location>
</feature>
<name>A0A8H3QKW6_9GLOM</name>
<comment type="caution">
    <text evidence="10">The sequence shown here is derived from an EMBL/GenBank/DDBJ whole genome shotgun (WGS) entry which is preliminary data.</text>
</comment>
<dbReference type="InterPro" id="IPR041679">
    <property type="entry name" value="DNA2/NAM7-like_C"/>
</dbReference>
<feature type="domain" description="ZNFX1" evidence="9">
    <location>
        <begin position="136"/>
        <end position="237"/>
    </location>
</feature>
<dbReference type="Pfam" id="PF13086">
    <property type="entry name" value="AAA_11"/>
    <property type="match status" value="1"/>
</dbReference>
<dbReference type="OrthoDB" id="409395at2759"/>
<dbReference type="CDD" id="cd18808">
    <property type="entry name" value="SF1_C_Upf1"/>
    <property type="match status" value="1"/>
</dbReference>
<reference evidence="10" key="1">
    <citation type="submission" date="2019-10" db="EMBL/GenBank/DDBJ databases">
        <title>Conservation and host-specific expression of non-tandemly repeated heterogenous ribosome RNA gene in arbuscular mycorrhizal fungi.</title>
        <authorList>
            <person name="Maeda T."/>
            <person name="Kobayashi Y."/>
            <person name="Nakagawa T."/>
            <person name="Ezawa T."/>
            <person name="Yamaguchi K."/>
            <person name="Bino T."/>
            <person name="Nishimoto Y."/>
            <person name="Shigenobu S."/>
            <person name="Kawaguchi M."/>
        </authorList>
    </citation>
    <scope>NUCLEOTIDE SEQUENCE</scope>
    <source>
        <strain evidence="10">HR1</strain>
    </source>
</reference>
<feature type="compositionally biased region" description="Low complexity" evidence="6">
    <location>
        <begin position="25"/>
        <end position="34"/>
    </location>
</feature>
<dbReference type="Pfam" id="PF25396">
    <property type="entry name" value="ZNFX1"/>
    <property type="match status" value="1"/>
</dbReference>
<evidence type="ECO:0000259" key="8">
    <source>
        <dbReference type="Pfam" id="PF13087"/>
    </source>
</evidence>
<accession>A0A8H3QKW6</accession>
<dbReference type="EMBL" id="BLAL01000069">
    <property type="protein sequence ID" value="GES83508.1"/>
    <property type="molecule type" value="Genomic_DNA"/>
</dbReference>
<keyword evidence="2" id="KW-0547">Nucleotide-binding</keyword>
<proteinExistence type="inferred from homology"/>
<dbReference type="GO" id="GO:0016787">
    <property type="term" value="F:hydrolase activity"/>
    <property type="evidence" value="ECO:0007669"/>
    <property type="project" value="UniProtKB-KW"/>
</dbReference>
<dbReference type="CDD" id="cd06008">
    <property type="entry name" value="NF-X1-zinc-finger"/>
    <property type="match status" value="1"/>
</dbReference>
<keyword evidence="3" id="KW-0378">Hydrolase</keyword>
<evidence type="ECO:0000256" key="2">
    <source>
        <dbReference type="ARBA" id="ARBA00022741"/>
    </source>
</evidence>